<dbReference type="Pfam" id="PF10153">
    <property type="entry name" value="Efg1"/>
    <property type="match status" value="2"/>
</dbReference>
<keyword evidence="5" id="KW-0325">Glycoprotein</keyword>
<evidence type="ECO:0000256" key="3">
    <source>
        <dbReference type="ARBA" id="ARBA00022737"/>
    </source>
</evidence>
<dbReference type="Pfam" id="PF01535">
    <property type="entry name" value="PPR"/>
    <property type="match status" value="7"/>
</dbReference>
<feature type="compositionally biased region" description="Acidic residues" evidence="10">
    <location>
        <begin position="208"/>
        <end position="224"/>
    </location>
</feature>
<keyword evidence="9" id="KW-0378">Hydrolase</keyword>
<feature type="repeat" description="PPR" evidence="8">
    <location>
        <begin position="1351"/>
        <end position="1385"/>
    </location>
</feature>
<dbReference type="Pfam" id="PF13041">
    <property type="entry name" value="PPR_2"/>
    <property type="match status" value="2"/>
</dbReference>
<evidence type="ECO:0000256" key="5">
    <source>
        <dbReference type="ARBA" id="ARBA00023180"/>
    </source>
</evidence>
<dbReference type="InterPro" id="IPR012341">
    <property type="entry name" value="6hp_glycosidase-like_sf"/>
</dbReference>
<evidence type="ECO:0000313" key="13">
    <source>
        <dbReference type="Proteomes" id="UP000290289"/>
    </source>
</evidence>
<dbReference type="GO" id="GO:0005509">
    <property type="term" value="F:calcium ion binding"/>
    <property type="evidence" value="ECO:0007669"/>
    <property type="project" value="InterPro"/>
</dbReference>
<feature type="compositionally biased region" description="Basic residues" evidence="10">
    <location>
        <begin position="1"/>
        <end position="19"/>
    </location>
</feature>
<dbReference type="Pfam" id="PF20431">
    <property type="entry name" value="E_motif"/>
    <property type="match status" value="1"/>
</dbReference>
<dbReference type="GO" id="GO:1904380">
    <property type="term" value="P:endoplasmic reticulum mannose trimming"/>
    <property type="evidence" value="ECO:0007669"/>
    <property type="project" value="InterPro"/>
</dbReference>
<dbReference type="InterPro" id="IPR011990">
    <property type="entry name" value="TPR-like_helical_dom_sf"/>
</dbReference>
<dbReference type="PANTHER" id="PTHR45679:SF6">
    <property type="entry name" value="ER DEGRADATION-ENHANCING ALPHA-MANNOSIDASE-LIKE PROTEIN 2"/>
    <property type="match status" value="1"/>
</dbReference>
<comment type="caution">
    <text evidence="12">The sequence shown here is derived from an EMBL/GenBank/DDBJ whole genome shotgun (WGS) entry which is preliminary data.</text>
</comment>
<feature type="repeat" description="PPR" evidence="8">
    <location>
        <begin position="1413"/>
        <end position="1447"/>
    </location>
</feature>
<feature type="active site" description="Proton donor" evidence="6">
    <location>
        <position position="628"/>
    </location>
</feature>
<feature type="repeat" description="PPR" evidence="8">
    <location>
        <begin position="1157"/>
        <end position="1191"/>
    </location>
</feature>
<keyword evidence="13" id="KW-1185">Reference proteome</keyword>
<keyword evidence="3" id="KW-0677">Repeat</keyword>
<evidence type="ECO:0000256" key="6">
    <source>
        <dbReference type="PIRSR" id="PIRSR601382-1"/>
    </source>
</evidence>
<evidence type="ECO:0000256" key="11">
    <source>
        <dbReference type="SAM" id="Phobius"/>
    </source>
</evidence>
<dbReference type="InterPro" id="IPR036026">
    <property type="entry name" value="Seven-hairpin_glycosidases"/>
</dbReference>
<dbReference type="PROSITE" id="PS51375">
    <property type="entry name" value="PPR"/>
    <property type="match status" value="6"/>
</dbReference>
<feature type="repeat" description="PPR" evidence="8">
    <location>
        <begin position="1514"/>
        <end position="1548"/>
    </location>
</feature>
<evidence type="ECO:0000256" key="10">
    <source>
        <dbReference type="SAM" id="MobiDB-lite"/>
    </source>
</evidence>
<dbReference type="SUPFAM" id="SSF48225">
    <property type="entry name" value="Seven-hairpin glycosidases"/>
    <property type="match status" value="1"/>
</dbReference>
<protein>
    <recommendedName>
        <fullName evidence="9">alpha-1,2-Mannosidase</fullName>
        <ecNumber evidence="9">3.2.1.-</ecNumber>
    </recommendedName>
</protein>
<dbReference type="PANTHER" id="PTHR45679">
    <property type="entry name" value="ER DEGRADATION-ENHANCING ALPHA-MANNOSIDASE-LIKE PROTEIN 2"/>
    <property type="match status" value="1"/>
</dbReference>
<comment type="similarity">
    <text evidence="2 9">Belongs to the glycosyl hydrolase 47 family.</text>
</comment>
<dbReference type="EMBL" id="RDQH01000342">
    <property type="protein sequence ID" value="RXH70677.1"/>
    <property type="molecule type" value="Genomic_DNA"/>
</dbReference>
<feature type="transmembrane region" description="Helical" evidence="11">
    <location>
        <begin position="94"/>
        <end position="118"/>
    </location>
</feature>
<keyword evidence="11" id="KW-1133">Transmembrane helix</keyword>
<feature type="compositionally biased region" description="Basic residues" evidence="10">
    <location>
        <begin position="359"/>
        <end position="372"/>
    </location>
</feature>
<gene>
    <name evidence="12" type="ORF">DVH24_013423</name>
</gene>
<dbReference type="Proteomes" id="UP000290289">
    <property type="component" value="Chromosome 16"/>
</dbReference>
<feature type="compositionally biased region" description="Polar residues" evidence="10">
    <location>
        <begin position="247"/>
        <end position="261"/>
    </location>
</feature>
<dbReference type="InterPro" id="IPR046848">
    <property type="entry name" value="E_motif"/>
</dbReference>
<proteinExistence type="inferred from homology"/>
<dbReference type="GO" id="GO:0044322">
    <property type="term" value="C:endoplasmic reticulum quality control compartment"/>
    <property type="evidence" value="ECO:0007669"/>
    <property type="project" value="GOC"/>
</dbReference>
<dbReference type="NCBIfam" id="TIGR00756">
    <property type="entry name" value="PPR"/>
    <property type="match status" value="9"/>
</dbReference>
<feature type="active site" description="Proton donor" evidence="6">
    <location>
        <position position="851"/>
    </location>
</feature>
<dbReference type="EC" id="3.2.1.-" evidence="9"/>
<feature type="repeat" description="PPR" evidence="8">
    <location>
        <begin position="1258"/>
        <end position="1292"/>
    </location>
</feature>
<evidence type="ECO:0000256" key="4">
    <source>
        <dbReference type="ARBA" id="ARBA00022824"/>
    </source>
</evidence>
<evidence type="ECO:0000256" key="1">
    <source>
        <dbReference type="ARBA" id="ARBA00004240"/>
    </source>
</evidence>
<dbReference type="GO" id="GO:0016020">
    <property type="term" value="C:membrane"/>
    <property type="evidence" value="ECO:0007669"/>
    <property type="project" value="InterPro"/>
</dbReference>
<dbReference type="InterPro" id="IPR001382">
    <property type="entry name" value="Glyco_hydro_47"/>
</dbReference>
<dbReference type="PRINTS" id="PR00747">
    <property type="entry name" value="GLYHDRLASE47"/>
</dbReference>
<feature type="repeat" description="PPR" evidence="8">
    <location>
        <begin position="1320"/>
        <end position="1350"/>
    </location>
</feature>
<evidence type="ECO:0000313" key="12">
    <source>
        <dbReference type="EMBL" id="RXH70677.1"/>
    </source>
</evidence>
<dbReference type="Gene3D" id="1.25.40.10">
    <property type="entry name" value="Tetratricopeptide repeat domain"/>
    <property type="match status" value="5"/>
</dbReference>
<comment type="subcellular location">
    <subcellularLocation>
        <location evidence="1">Endoplasmic reticulum</location>
    </subcellularLocation>
</comment>
<feature type="compositionally biased region" description="Low complexity" evidence="10">
    <location>
        <begin position="297"/>
        <end position="323"/>
    </location>
</feature>
<feature type="binding site" evidence="7">
    <location>
        <position position="962"/>
    </location>
    <ligand>
        <name>Ca(2+)</name>
        <dbReference type="ChEBI" id="CHEBI:29108"/>
    </ligand>
</feature>
<dbReference type="GO" id="GO:0006364">
    <property type="term" value="P:rRNA processing"/>
    <property type="evidence" value="ECO:0007669"/>
    <property type="project" value="InterPro"/>
</dbReference>
<keyword evidence="7" id="KW-0106">Calcium</keyword>
<feature type="region of interest" description="Disordered" evidence="10">
    <location>
        <begin position="203"/>
        <end position="375"/>
    </location>
</feature>
<organism evidence="12 13">
    <name type="scientific">Malus domestica</name>
    <name type="common">Apple</name>
    <name type="synonym">Pyrus malus</name>
    <dbReference type="NCBI Taxonomy" id="3750"/>
    <lineage>
        <taxon>Eukaryota</taxon>
        <taxon>Viridiplantae</taxon>
        <taxon>Streptophyta</taxon>
        <taxon>Embryophyta</taxon>
        <taxon>Tracheophyta</taxon>
        <taxon>Spermatophyta</taxon>
        <taxon>Magnoliopsida</taxon>
        <taxon>eudicotyledons</taxon>
        <taxon>Gunneridae</taxon>
        <taxon>Pentapetalae</taxon>
        <taxon>rosids</taxon>
        <taxon>fabids</taxon>
        <taxon>Rosales</taxon>
        <taxon>Rosaceae</taxon>
        <taxon>Amygdaloideae</taxon>
        <taxon>Maleae</taxon>
        <taxon>Malus</taxon>
    </lineage>
</organism>
<keyword evidence="7" id="KW-0479">Metal-binding</keyword>
<dbReference type="GO" id="GO:0005975">
    <property type="term" value="P:carbohydrate metabolic process"/>
    <property type="evidence" value="ECO:0007669"/>
    <property type="project" value="InterPro"/>
</dbReference>
<evidence type="ECO:0000256" key="8">
    <source>
        <dbReference type="PROSITE-ProRule" id="PRU00708"/>
    </source>
</evidence>
<accession>A0A498HMP8</accession>
<dbReference type="FunFam" id="1.25.40.10:FF:000090">
    <property type="entry name" value="Pentatricopeptide repeat-containing protein, chloroplastic"/>
    <property type="match status" value="1"/>
</dbReference>
<comment type="cofactor">
    <cofactor evidence="7">
        <name>Ca(2+)</name>
        <dbReference type="ChEBI" id="CHEBI:29108"/>
    </cofactor>
</comment>
<evidence type="ECO:0000256" key="7">
    <source>
        <dbReference type="PIRSR" id="PIRSR601382-2"/>
    </source>
</evidence>
<dbReference type="Gene3D" id="1.50.10.10">
    <property type="match status" value="1"/>
</dbReference>
<dbReference type="Pfam" id="PF01532">
    <property type="entry name" value="Glyco_hydro_47"/>
    <property type="match status" value="1"/>
</dbReference>
<keyword evidence="9" id="KW-0326">Glycosidase</keyword>
<dbReference type="STRING" id="3750.A0A498HMP8"/>
<feature type="active site" evidence="6">
    <location>
        <position position="758"/>
    </location>
</feature>
<keyword evidence="11" id="KW-0812">Transmembrane</keyword>
<sequence length="1750" mass="193977">MAHGGHSKRRVNPAGHRSKSALGPEKKPKSVTLKNQIRSIERMLRKNLPAEVREAQEKKLEGFKKQQEIHSRLAVERKIFMRDRKIKFFGTDELILFVTLVNSCMMCGLIASVHALFVERRKIERRIRRLEKLQRASSGQAQDAEVSVNLSKLKEDLEYVRFFPKTEKYVSLFTGGEDTDVIDTRNRLRKQIKANIVAAAASGKDLEETGSEDDGLVDMSEDDFFLNGSSSDEADADDEWTDKSTKEQVSSASGKATSGMSSDERNQISARALMPPPRPSSNSHPSSVRAQSRFGPSSSKNSSKSITEMATSSDTSNSRSGTSINTSSGRSGTSFKARGSSNSTAGQSSNLSSNSDAHKPRRKRRPKKKKQQVRCTITGGFGVLAHRGSKLPVSHPGPGSTTSWACSITVARCCPLWAYHSLTWVTHLGSALTSFSLSFGVPTEPEASELPKGLVLVLALPTRNRRSESTKKPDCNRVNYCNCTTLPSFPTRQLTPIPKRILAAAMEALKSSLPILSFFLLLSLHSDSFIRTALADGVTPAEAKQLRDEVREMFYHAFNGYMEHAFPLDELRPHSCAGEDSLGGYALTLIDSLDTLALLGDREHFAASVEWIGKTLRFDINKTVSVFETTIRVLGGLLSAHLIASDYSTGMKIPTYDNQLLTLAEDLARRLLPAFDTPSVFVIPNVLEITSTAGGGTLTLEFGVLSRLTKDPIFEQVTKNAVRGLWARRSRLNLVGAHVNVFTGEWTQKDAGIGTSIDSFYEYLLKAYLLFGDEEYLFIFQEAYAAAMHHLYNDPWYVEVNMDSAAVVWPLFNSLQAFWPGLQVLAGDIDPAIRTHAAFFSVWKRYGFTPEGFNLATLSVQHGQRSYPLRPELMESTYWLYKATRDPKYLDAGRDMIASLQHSARCPCGFCHISDVEFHKQEDHMESFFLAETVKYLWLLFDLAVGPDNLVENGPYKYIFSTEGHLLPATPEIALAQEHCSYFGAYCNTGNIRNESQASDVPSNSQETYDGSLYGRVRTGIPSDSSLLDSTSISGLIKGVCQGLTHGQKFGISYVSSSHKAPEKSRNQRQSNVAESQSVMIVGSQTSDYSSSENKNYHEKSPESSLKSLFLKLGVIGFVTGSFLSSHHILNKLLRLYSRFGAIDYARKLFDEITQPNSFLWTALIHGHVENRRYEVALSLFSQMHGDSVELLNFTFASVLKALARQSRVQDGEAIYGFVLKFGFGSDLTIQNAVIDLFMRCGKVDVARGVFDQMDEKDVVSWNSMISGYGGNGRVDVARELFDWMPERNTVSWTSMICGCVKSGDMAEARFLFEKMPTKDLVSWNVMISGYTDAGEIGNALSLFEAMPIREVGTWNLMISGLCKAGDIKLAEDFFNIMPNKNVASWTIMMDGYIKSGNITSARSLFDQMPEKNLVSWSTIIGGYARNGEPRRALEMYKHFKELGVGPDETFVLGIISACSQLGVLGTAESIVGDFLGQSTLSNLQVVTSLIDMYAKCGSIERAVQIFEMARKKDLLCYSTMISAFANHGLGQDAISLFEEMKREGIKPDGICFLSVLSACNHAGLVTEGRRYFKQMTFEHGIHPSVKHYACVVDLLGRGGCLREAYKLICKMPFAAPSAVWGALLAACRVHRNVQLAEVAAAELFKIEPDNSGNYILLSNTYAAAGMWDGVAKVRALIREHGVRKNRGSSWIELGCEIHEFVMGDMSHFDSERIYLVLDLLREDMKLLGYLVDSEQKAELSSSGNYTQVQ</sequence>
<dbReference type="InterPro" id="IPR044674">
    <property type="entry name" value="EDEM1/2/3"/>
</dbReference>
<keyword evidence="4" id="KW-0256">Endoplasmic reticulum</keyword>
<keyword evidence="11" id="KW-0472">Membrane</keyword>
<dbReference type="GO" id="GO:0004571">
    <property type="term" value="F:mannosyl-oligosaccharide 1,2-alpha-mannosidase activity"/>
    <property type="evidence" value="ECO:0007669"/>
    <property type="project" value="InterPro"/>
</dbReference>
<dbReference type="InterPro" id="IPR019310">
    <property type="entry name" value="Efg1"/>
</dbReference>
<evidence type="ECO:0000256" key="9">
    <source>
        <dbReference type="RuleBase" id="RU361193"/>
    </source>
</evidence>
<evidence type="ECO:0000256" key="2">
    <source>
        <dbReference type="ARBA" id="ARBA00007658"/>
    </source>
</evidence>
<reference evidence="12 13" key="1">
    <citation type="submission" date="2018-10" db="EMBL/GenBank/DDBJ databases">
        <title>A high-quality apple genome assembly.</title>
        <authorList>
            <person name="Hu J."/>
        </authorList>
    </citation>
    <scope>NUCLEOTIDE SEQUENCE [LARGE SCALE GENOMIC DNA]</scope>
    <source>
        <strain evidence="13">cv. HFTH1</strain>
        <tissue evidence="12">Young leaf</tissue>
    </source>
</reference>
<name>A0A498HMP8_MALDO</name>
<dbReference type="InterPro" id="IPR002885">
    <property type="entry name" value="PPR_rpt"/>
</dbReference>
<feature type="active site" evidence="6">
    <location>
        <position position="872"/>
    </location>
</feature>
<feature type="region of interest" description="Disordered" evidence="10">
    <location>
        <begin position="1"/>
        <end position="32"/>
    </location>
</feature>
<feature type="compositionally biased region" description="Polar residues" evidence="10">
    <location>
        <begin position="324"/>
        <end position="355"/>
    </location>
</feature>